<feature type="non-terminal residue" evidence="1">
    <location>
        <position position="1"/>
    </location>
</feature>
<accession>A0A0F9DDZ9</accession>
<sequence length="32" mass="3699">ENVFTLLRALRLSDEITQKVEQEYSTKGSNND</sequence>
<gene>
    <name evidence="1" type="ORF">LCGC14_2290270</name>
</gene>
<name>A0A0F9DDZ9_9ZZZZ</name>
<proteinExistence type="predicted"/>
<comment type="caution">
    <text evidence="1">The sequence shown here is derived from an EMBL/GenBank/DDBJ whole genome shotgun (WGS) entry which is preliminary data.</text>
</comment>
<evidence type="ECO:0000313" key="1">
    <source>
        <dbReference type="EMBL" id="KKL51956.1"/>
    </source>
</evidence>
<dbReference type="EMBL" id="LAZR01032062">
    <property type="protein sequence ID" value="KKL51956.1"/>
    <property type="molecule type" value="Genomic_DNA"/>
</dbReference>
<protein>
    <submittedName>
        <fullName evidence="1">Uncharacterized protein</fullName>
    </submittedName>
</protein>
<organism evidence="1">
    <name type="scientific">marine sediment metagenome</name>
    <dbReference type="NCBI Taxonomy" id="412755"/>
    <lineage>
        <taxon>unclassified sequences</taxon>
        <taxon>metagenomes</taxon>
        <taxon>ecological metagenomes</taxon>
    </lineage>
</organism>
<reference evidence="1" key="1">
    <citation type="journal article" date="2015" name="Nature">
        <title>Complex archaea that bridge the gap between prokaryotes and eukaryotes.</title>
        <authorList>
            <person name="Spang A."/>
            <person name="Saw J.H."/>
            <person name="Jorgensen S.L."/>
            <person name="Zaremba-Niedzwiedzka K."/>
            <person name="Martijn J."/>
            <person name="Lind A.E."/>
            <person name="van Eijk R."/>
            <person name="Schleper C."/>
            <person name="Guy L."/>
            <person name="Ettema T.J."/>
        </authorList>
    </citation>
    <scope>NUCLEOTIDE SEQUENCE</scope>
</reference>
<dbReference type="AlphaFoldDB" id="A0A0F9DDZ9"/>